<dbReference type="GeneID" id="60681503"/>
<reference evidence="2 4" key="2">
    <citation type="submission" date="2019-12" db="EMBL/GenBank/DDBJ databases">
        <title>Whole-genome sequencing of Allorhizobium vitis.</title>
        <authorList>
            <person name="Gan H.M."/>
            <person name="Szegedi E."/>
            <person name="Burr T."/>
            <person name="Savka M.A."/>
        </authorList>
    </citation>
    <scope>NUCLEOTIDE SEQUENCE [LARGE SCALE GENOMIC DNA]</scope>
    <source>
        <strain evidence="2 4">CG516</strain>
    </source>
</reference>
<sequence length="363" mass="40565">MLFNIDTDMGNTVGGWLVLDNPSDIPVFRFSVAGRQDLIFKSNVFRRDLQDIGIHTTGMAGFHIDEQIVPDLSSLSEFVLREATTGLPLYARYNPDRHLAQKLIIIDTGLLPQMRSMHLLMDFFAIRYPMIERFSLETVSSVLGRNFFQSVVVSGDVNWIRLSDTIEKSGFKAITLLRDPFEEMAEKFIFLKRIADHPPSASSMPLIEKYNVLLPLVKDMDFGNPKSVLSSLRGLTREQRRLLRSPVTYAFGASPDEELQRRNVSIALDNLAKLNLVGIRPRFEQYVASASYLLGAPIFAGVELKFLPFTGDLAATLAGIGIACDLLDEDIALYSFVREAVEAAIENNFNVQPSEDVIRGGIA</sequence>
<gene>
    <name evidence="1" type="ORF">DXT89_26845</name>
    <name evidence="2" type="ORF">GOZ90_26210</name>
</gene>
<dbReference type="OrthoDB" id="8434031at2"/>
<proteinExistence type="predicted"/>
<accession>A0A368NW64</accession>
<dbReference type="Proteomes" id="UP000477951">
    <property type="component" value="Unassembled WGS sequence"/>
</dbReference>
<dbReference type="EMBL" id="QUSG01000047">
    <property type="protein sequence ID" value="KAA3518280.1"/>
    <property type="molecule type" value="Genomic_DNA"/>
</dbReference>
<dbReference type="RefSeq" id="WP_060717982.1">
    <property type="nucleotide sequence ID" value="NZ_CP055265.1"/>
</dbReference>
<evidence type="ECO:0000313" key="4">
    <source>
        <dbReference type="Proteomes" id="UP000477951"/>
    </source>
</evidence>
<evidence type="ECO:0000313" key="3">
    <source>
        <dbReference type="Proteomes" id="UP000436911"/>
    </source>
</evidence>
<comment type="caution">
    <text evidence="2">The sequence shown here is derived from an EMBL/GenBank/DDBJ whole genome shotgun (WGS) entry which is preliminary data.</text>
</comment>
<name>A0A368NW64_AGRVI</name>
<reference evidence="1 3" key="1">
    <citation type="submission" date="2018-08" db="EMBL/GenBank/DDBJ databases">
        <title>Genome sequencing of Agrobacterium vitis strain ICMP 10754.</title>
        <authorList>
            <person name="Visnovsky S.B."/>
            <person name="Pitman A.R."/>
        </authorList>
    </citation>
    <scope>NUCLEOTIDE SEQUENCE [LARGE SCALE GENOMIC DNA]</scope>
    <source>
        <strain evidence="1 3">ICMP 10754</strain>
    </source>
</reference>
<dbReference type="Proteomes" id="UP000436911">
    <property type="component" value="Unassembled WGS sequence"/>
</dbReference>
<evidence type="ECO:0000313" key="1">
    <source>
        <dbReference type="EMBL" id="KAA3518280.1"/>
    </source>
</evidence>
<dbReference type="InterPro" id="IPR027417">
    <property type="entry name" value="P-loop_NTPase"/>
</dbReference>
<dbReference type="EMBL" id="WPHR01000050">
    <property type="protein sequence ID" value="MUZ76140.1"/>
    <property type="molecule type" value="Genomic_DNA"/>
</dbReference>
<dbReference type="AlphaFoldDB" id="A0A368NW64"/>
<dbReference type="Gene3D" id="3.40.50.300">
    <property type="entry name" value="P-loop containing nucleotide triphosphate hydrolases"/>
    <property type="match status" value="1"/>
</dbReference>
<organism evidence="2 4">
    <name type="scientific">Agrobacterium vitis</name>
    <name type="common">Rhizobium vitis</name>
    <dbReference type="NCBI Taxonomy" id="373"/>
    <lineage>
        <taxon>Bacteria</taxon>
        <taxon>Pseudomonadati</taxon>
        <taxon>Pseudomonadota</taxon>
        <taxon>Alphaproteobacteria</taxon>
        <taxon>Hyphomicrobiales</taxon>
        <taxon>Rhizobiaceae</taxon>
        <taxon>Rhizobium/Agrobacterium group</taxon>
        <taxon>Agrobacterium</taxon>
    </lineage>
</organism>
<protein>
    <submittedName>
        <fullName evidence="2">Uncharacterized protein</fullName>
    </submittedName>
</protein>
<evidence type="ECO:0000313" key="2">
    <source>
        <dbReference type="EMBL" id="MUZ76140.1"/>
    </source>
</evidence>